<accession>A0A1V2IAI7</accession>
<keyword evidence="2" id="KW-0812">Transmembrane</keyword>
<dbReference type="Pfam" id="PF11209">
    <property type="entry name" value="LmeA"/>
    <property type="match status" value="1"/>
</dbReference>
<protein>
    <recommendedName>
        <fullName evidence="5">DUF2993 domain-containing protein</fullName>
    </recommendedName>
</protein>
<evidence type="ECO:0000256" key="1">
    <source>
        <dbReference type="SAM" id="MobiDB-lite"/>
    </source>
</evidence>
<feature type="compositionally biased region" description="Gly residues" evidence="1">
    <location>
        <begin position="168"/>
        <end position="185"/>
    </location>
</feature>
<gene>
    <name evidence="3" type="ORF">BL253_15845</name>
</gene>
<organism evidence="3 4">
    <name type="scientific">Pseudofrankia asymbiotica</name>
    <dbReference type="NCBI Taxonomy" id="1834516"/>
    <lineage>
        <taxon>Bacteria</taxon>
        <taxon>Bacillati</taxon>
        <taxon>Actinomycetota</taxon>
        <taxon>Actinomycetes</taxon>
        <taxon>Frankiales</taxon>
        <taxon>Frankiaceae</taxon>
        <taxon>Pseudofrankia</taxon>
    </lineage>
</organism>
<keyword evidence="4" id="KW-1185">Reference proteome</keyword>
<keyword evidence="2" id="KW-1133">Transmembrane helix</keyword>
<keyword evidence="2" id="KW-0472">Membrane</keyword>
<evidence type="ECO:0000313" key="3">
    <source>
        <dbReference type="EMBL" id="ONH29732.1"/>
    </source>
</evidence>
<feature type="compositionally biased region" description="Basic and acidic residues" evidence="1">
    <location>
        <begin position="32"/>
        <end position="45"/>
    </location>
</feature>
<evidence type="ECO:0000256" key="2">
    <source>
        <dbReference type="SAM" id="Phobius"/>
    </source>
</evidence>
<sequence>MGKSSRAWVGAALMGDDPVNNPTDDEAYEPGEVARVRRDSADRRGRPNRPGAPSAPPPPPESFRPAGPPPPADWFKPASGRPAPGGAGGDETARPRRDARGPGSSGYTSQPGIPVERYPTPRPGEFPPPVPPTRRTQQPASGGTPRPQERSGGERPGGERPTEYIGRVGSGGAAGARTSGQGGGASKPTEQLGYGQREDEDEYVDPAASTEFNEPYSPTPAGGWQDARADGGGWRDGTGGPSAPGSGTGGTPIPGGEQKPPKRRRKRGRLIALIVVILLLILAIPVDRLAAHIAVGQMRKQVEVAVAQNIKDGQQPPIVRRVSLGGFPFLTQVLFGKFKDIGVSLENIPTTADGPEISGVDAHLKGAHVPLGDAISNNVGKVPVDNVEATVRIDYDQINAFLKDKPFHWQLAPADGGKKVQITGSTTQSVPFAGQVDVTLTGVGSFTVEKNQLKITPSGLNVKVGTSLGGLGGGGSVPIPTEATVPVPLPLPDNLPFDLNIVDASTTATGLSVSATAKNVVLPAQSGK</sequence>
<evidence type="ECO:0008006" key="5">
    <source>
        <dbReference type="Google" id="ProtNLM"/>
    </source>
</evidence>
<feature type="compositionally biased region" description="Gly residues" evidence="1">
    <location>
        <begin position="230"/>
        <end position="253"/>
    </location>
</feature>
<dbReference type="InterPro" id="IPR021373">
    <property type="entry name" value="DUF2993"/>
</dbReference>
<dbReference type="OrthoDB" id="3215846at2"/>
<dbReference type="EMBL" id="MOMC01000031">
    <property type="protein sequence ID" value="ONH29732.1"/>
    <property type="molecule type" value="Genomic_DNA"/>
</dbReference>
<reference evidence="4" key="1">
    <citation type="submission" date="2016-10" db="EMBL/GenBank/DDBJ databases">
        <title>Frankia sp. NRRL B-16386 Genome sequencing.</title>
        <authorList>
            <person name="Ghodhbane-Gtari F."/>
            <person name="Swanson E."/>
            <person name="Gueddou A."/>
            <person name="Hezbri K."/>
            <person name="Ktari K."/>
            <person name="Nouioui I."/>
            <person name="Morris K."/>
            <person name="Simpson S."/>
            <person name="Abebe-Akele F."/>
            <person name="Thomas K."/>
            <person name="Gtari M."/>
            <person name="Tisa L.S."/>
        </authorList>
    </citation>
    <scope>NUCLEOTIDE SEQUENCE [LARGE SCALE GENOMIC DNA]</scope>
    <source>
        <strain evidence="4">NRRL B-16386</strain>
    </source>
</reference>
<dbReference type="STRING" id="1834516.BL253_15845"/>
<name>A0A1V2IAI7_9ACTN</name>
<dbReference type="AlphaFoldDB" id="A0A1V2IAI7"/>
<dbReference type="Proteomes" id="UP000188929">
    <property type="component" value="Unassembled WGS sequence"/>
</dbReference>
<feature type="transmembrane region" description="Helical" evidence="2">
    <location>
        <begin position="270"/>
        <end position="291"/>
    </location>
</feature>
<feature type="compositionally biased region" description="Basic and acidic residues" evidence="1">
    <location>
        <begin position="147"/>
        <end position="162"/>
    </location>
</feature>
<evidence type="ECO:0000313" key="4">
    <source>
        <dbReference type="Proteomes" id="UP000188929"/>
    </source>
</evidence>
<proteinExistence type="predicted"/>
<feature type="compositionally biased region" description="Basic and acidic residues" evidence="1">
    <location>
        <begin position="91"/>
        <end position="100"/>
    </location>
</feature>
<feature type="compositionally biased region" description="Pro residues" evidence="1">
    <location>
        <begin position="120"/>
        <end position="132"/>
    </location>
</feature>
<feature type="region of interest" description="Disordered" evidence="1">
    <location>
        <begin position="1"/>
        <end position="264"/>
    </location>
</feature>
<feature type="compositionally biased region" description="Pro residues" evidence="1">
    <location>
        <begin position="53"/>
        <end position="72"/>
    </location>
</feature>
<comment type="caution">
    <text evidence="3">The sequence shown here is derived from an EMBL/GenBank/DDBJ whole genome shotgun (WGS) entry which is preliminary data.</text>
</comment>